<keyword evidence="2" id="KW-1185">Reference proteome</keyword>
<gene>
    <name evidence="1" type="ORF">AVEN_86812_1</name>
</gene>
<evidence type="ECO:0000313" key="1">
    <source>
        <dbReference type="EMBL" id="GBM09926.1"/>
    </source>
</evidence>
<accession>A0A4Y2D1D0</accession>
<name>A0A4Y2D1D0_ARAVE</name>
<protein>
    <submittedName>
        <fullName evidence="1">Uncharacterized protein</fullName>
    </submittedName>
</protein>
<organism evidence="1 2">
    <name type="scientific">Araneus ventricosus</name>
    <name type="common">Orbweaver spider</name>
    <name type="synonym">Epeira ventricosa</name>
    <dbReference type="NCBI Taxonomy" id="182803"/>
    <lineage>
        <taxon>Eukaryota</taxon>
        <taxon>Metazoa</taxon>
        <taxon>Ecdysozoa</taxon>
        <taxon>Arthropoda</taxon>
        <taxon>Chelicerata</taxon>
        <taxon>Arachnida</taxon>
        <taxon>Araneae</taxon>
        <taxon>Araneomorphae</taxon>
        <taxon>Entelegynae</taxon>
        <taxon>Araneoidea</taxon>
        <taxon>Araneidae</taxon>
        <taxon>Araneus</taxon>
    </lineage>
</organism>
<dbReference type="EMBL" id="BGPR01000278">
    <property type="protein sequence ID" value="GBM09926.1"/>
    <property type="molecule type" value="Genomic_DNA"/>
</dbReference>
<reference evidence="1 2" key="1">
    <citation type="journal article" date="2019" name="Sci. Rep.">
        <title>Orb-weaving spider Araneus ventricosus genome elucidates the spidroin gene catalogue.</title>
        <authorList>
            <person name="Kono N."/>
            <person name="Nakamura H."/>
            <person name="Ohtoshi R."/>
            <person name="Moran D.A.P."/>
            <person name="Shinohara A."/>
            <person name="Yoshida Y."/>
            <person name="Fujiwara M."/>
            <person name="Mori M."/>
            <person name="Tomita M."/>
            <person name="Arakawa K."/>
        </authorList>
    </citation>
    <scope>NUCLEOTIDE SEQUENCE [LARGE SCALE GENOMIC DNA]</scope>
</reference>
<proteinExistence type="predicted"/>
<evidence type="ECO:0000313" key="2">
    <source>
        <dbReference type="Proteomes" id="UP000499080"/>
    </source>
</evidence>
<comment type="caution">
    <text evidence="1">The sequence shown here is derived from an EMBL/GenBank/DDBJ whole genome shotgun (WGS) entry which is preliminary data.</text>
</comment>
<sequence length="197" mass="22908">MYLISLPSERAEPQRFLPVVNYLKRVILMVSYRLPSECAEPQRFPPVVNYLKRVILIESCRLPSECAEPHRFPPVIHYLKRVIVMESCCLPSECAEPQRFPPVVHYLKRVILMESFISILHLTFPFSSRYNKTASIELSYGSETSKSENLSGPSLFSPWTLQLSSQKQPKVGNETLYYLAHRCISYYHVIRCIHRNT</sequence>
<dbReference type="AlphaFoldDB" id="A0A4Y2D1D0"/>
<dbReference type="Proteomes" id="UP000499080">
    <property type="component" value="Unassembled WGS sequence"/>
</dbReference>